<evidence type="ECO:0000259" key="3">
    <source>
        <dbReference type="Pfam" id="PF21537"/>
    </source>
</evidence>
<dbReference type="RefSeq" id="WP_181537647.1">
    <property type="nucleotide sequence ID" value="NZ_JACDUU010000004.1"/>
</dbReference>
<proteinExistence type="predicted"/>
<evidence type="ECO:0000259" key="2">
    <source>
        <dbReference type="Pfam" id="PF09323"/>
    </source>
</evidence>
<dbReference type="EMBL" id="JACDUU010000004">
    <property type="protein sequence ID" value="MBA2871839.1"/>
    <property type="molecule type" value="Genomic_DNA"/>
</dbReference>
<sequence length="281" mass="31517">MSDNLFLRGVILLGFALFMFKLIVTGQIQQLVAPKMLPFLYFAMGTLFILSLMQIWRSDDKKQIACCGCDHHERRSPFQSSIVYVIFVVPVLTGLIFSNQVLDSSVAAKRGVQLSGLSGGDSSSDDEFFAQLFGNEIEEVPIEKREKVDKNQLEKALLASDKVVFTKENYLEALEIIHNNIEHFVGKEVELTGFVYREPDFVKEKAVIARFVISCCVADASVYGMLASGKQLNSIVNDEWVKVTGIIKRTNYKGNVLPCIEIKGINKIKQPNEPYIYDGSL</sequence>
<reference evidence="4 5" key="1">
    <citation type="submission" date="2020-07" db="EMBL/GenBank/DDBJ databases">
        <title>Genomic Encyclopedia of Type Strains, Phase IV (KMG-IV): sequencing the most valuable type-strain genomes for metagenomic binning, comparative biology and taxonomic classification.</title>
        <authorList>
            <person name="Goeker M."/>
        </authorList>
    </citation>
    <scope>NUCLEOTIDE SEQUENCE [LARGE SCALE GENOMIC DNA]</scope>
    <source>
        <strain evidence="4 5">DSM 25220</strain>
    </source>
</reference>
<dbReference type="InterPro" id="IPR052955">
    <property type="entry name" value="UPF0703_membrane_permease"/>
</dbReference>
<dbReference type="Pfam" id="PF21537">
    <property type="entry name" value="DUF1980_C"/>
    <property type="match status" value="1"/>
</dbReference>
<feature type="domain" description="DUF1980" evidence="3">
    <location>
        <begin position="147"/>
        <end position="277"/>
    </location>
</feature>
<dbReference type="Pfam" id="PF09323">
    <property type="entry name" value="DUF1980"/>
    <property type="match status" value="1"/>
</dbReference>
<feature type="transmembrane region" description="Helical" evidence="1">
    <location>
        <begin position="6"/>
        <end position="24"/>
    </location>
</feature>
<gene>
    <name evidence="4" type="ORF">HNQ85_002114</name>
</gene>
<protein>
    <submittedName>
        <fullName evidence="4">Putative repeat protein (TIGR03943 family)</fullName>
    </submittedName>
</protein>
<feature type="transmembrane region" description="Helical" evidence="1">
    <location>
        <begin position="82"/>
        <end position="102"/>
    </location>
</feature>
<name>A0A7W0BXB2_9BACL</name>
<dbReference type="PANTHER" id="PTHR40047">
    <property type="entry name" value="UPF0703 PROTEIN YCGQ"/>
    <property type="match status" value="1"/>
</dbReference>
<keyword evidence="1" id="KW-0812">Transmembrane</keyword>
<evidence type="ECO:0000313" key="5">
    <source>
        <dbReference type="Proteomes" id="UP000580891"/>
    </source>
</evidence>
<dbReference type="PANTHER" id="PTHR40047:SF1">
    <property type="entry name" value="UPF0703 PROTEIN YCGQ"/>
    <property type="match status" value="1"/>
</dbReference>
<evidence type="ECO:0000256" key="1">
    <source>
        <dbReference type="SAM" id="Phobius"/>
    </source>
</evidence>
<accession>A0A7W0BXB2</accession>
<organism evidence="4 5">
    <name type="scientific">[Anoxybacillus] calidus</name>
    <dbReference type="NCBI Taxonomy" id="575178"/>
    <lineage>
        <taxon>Bacteria</taxon>
        <taxon>Bacillati</taxon>
        <taxon>Bacillota</taxon>
        <taxon>Bacilli</taxon>
        <taxon>Bacillales</taxon>
        <taxon>Anoxybacillaceae</taxon>
        <taxon>Paranoxybacillus</taxon>
    </lineage>
</organism>
<dbReference type="NCBIfam" id="TIGR03943">
    <property type="entry name" value="TIGR03943 family putative permease subunit"/>
    <property type="match status" value="1"/>
</dbReference>
<dbReference type="InterPro" id="IPR048447">
    <property type="entry name" value="DUF1980_C"/>
</dbReference>
<keyword evidence="5" id="KW-1185">Reference proteome</keyword>
<keyword evidence="1" id="KW-1133">Transmembrane helix</keyword>
<feature type="domain" description="DUF1980" evidence="2">
    <location>
        <begin position="7"/>
        <end position="113"/>
    </location>
</feature>
<keyword evidence="1" id="KW-0472">Membrane</keyword>
<comment type="caution">
    <text evidence="4">The sequence shown here is derived from an EMBL/GenBank/DDBJ whole genome shotgun (WGS) entry which is preliminary data.</text>
</comment>
<dbReference type="AlphaFoldDB" id="A0A7W0BXB2"/>
<evidence type="ECO:0000313" key="4">
    <source>
        <dbReference type="EMBL" id="MBA2871839.1"/>
    </source>
</evidence>
<dbReference type="InterPro" id="IPR048493">
    <property type="entry name" value="DUF1980_N"/>
</dbReference>
<dbReference type="InterPro" id="IPR015402">
    <property type="entry name" value="DUF1980"/>
</dbReference>
<dbReference type="Proteomes" id="UP000580891">
    <property type="component" value="Unassembled WGS sequence"/>
</dbReference>
<feature type="transmembrane region" description="Helical" evidence="1">
    <location>
        <begin position="36"/>
        <end position="56"/>
    </location>
</feature>